<evidence type="ECO:0000259" key="1">
    <source>
        <dbReference type="PROSITE" id="PS51186"/>
    </source>
</evidence>
<dbReference type="PROSITE" id="PS51186">
    <property type="entry name" value="GNAT"/>
    <property type="match status" value="1"/>
</dbReference>
<dbReference type="InterPro" id="IPR000182">
    <property type="entry name" value="GNAT_dom"/>
</dbReference>
<dbReference type="CDD" id="cd04301">
    <property type="entry name" value="NAT_SF"/>
    <property type="match status" value="1"/>
</dbReference>
<dbReference type="AlphaFoldDB" id="A0A7X2S6Y4"/>
<dbReference type="EMBL" id="WMIB01000013">
    <property type="protein sequence ID" value="MTH54356.1"/>
    <property type="molecule type" value="Genomic_DNA"/>
</dbReference>
<dbReference type="GO" id="GO:0004343">
    <property type="term" value="F:glucosamine 6-phosphate N-acetyltransferase activity"/>
    <property type="evidence" value="ECO:0007669"/>
    <property type="project" value="TreeGrafter"/>
</dbReference>
<feature type="domain" description="N-acetyltransferase" evidence="1">
    <location>
        <begin position="6"/>
        <end position="146"/>
    </location>
</feature>
<comment type="caution">
    <text evidence="2">The sequence shown here is derived from an EMBL/GenBank/DDBJ whole genome shotgun (WGS) entry which is preliminary data.</text>
</comment>
<keyword evidence="3" id="KW-1185">Reference proteome</keyword>
<keyword evidence="2" id="KW-0808">Transferase</keyword>
<gene>
    <name evidence="2" type="ORF">GKZ89_13170</name>
</gene>
<dbReference type="PANTHER" id="PTHR13355">
    <property type="entry name" value="GLUCOSAMINE 6-PHOSPHATE N-ACETYLTRANSFERASE"/>
    <property type="match status" value="1"/>
</dbReference>
<reference evidence="2 3" key="1">
    <citation type="journal article" date="2017" name="Int. J. Syst. Evol. Microbiol.">
        <title>Bacillus mangrovi sp. nov., isolated from a sediment sample from a mangrove forest.</title>
        <authorList>
            <person name="Gupta V."/>
            <person name="Singh P.K."/>
            <person name="Korpole S."/>
            <person name="Tanuku N.R.S."/>
            <person name="Pinnaka A.K."/>
        </authorList>
    </citation>
    <scope>NUCLEOTIDE SEQUENCE [LARGE SCALE GENOMIC DNA]</scope>
    <source>
        <strain evidence="2 3">KCTC 33872</strain>
    </source>
</reference>
<dbReference type="Gene3D" id="3.40.630.30">
    <property type="match status" value="1"/>
</dbReference>
<dbReference type="InterPro" id="IPR016181">
    <property type="entry name" value="Acyl_CoA_acyltransferase"/>
</dbReference>
<dbReference type="Proteomes" id="UP000434639">
    <property type="component" value="Unassembled WGS sequence"/>
</dbReference>
<proteinExistence type="predicted"/>
<organism evidence="2 3">
    <name type="scientific">Metabacillus mangrovi</name>
    <dbReference type="NCBI Taxonomy" id="1491830"/>
    <lineage>
        <taxon>Bacteria</taxon>
        <taxon>Bacillati</taxon>
        <taxon>Bacillota</taxon>
        <taxon>Bacilli</taxon>
        <taxon>Bacillales</taxon>
        <taxon>Bacillaceae</taxon>
        <taxon>Metabacillus</taxon>
    </lineage>
</organism>
<dbReference type="RefSeq" id="WP_155112867.1">
    <property type="nucleotide sequence ID" value="NZ_WMIB01000013.1"/>
</dbReference>
<dbReference type="SUPFAM" id="SSF55729">
    <property type="entry name" value="Acyl-CoA N-acyltransferases (Nat)"/>
    <property type="match status" value="1"/>
</dbReference>
<dbReference type="InterPro" id="IPR039143">
    <property type="entry name" value="GNPNAT1-like"/>
</dbReference>
<dbReference type="OrthoDB" id="9796171at2"/>
<sequence>MSWTLKTFEQLSALELYSILEARTAVFVVEQNCPYQEADGKDLVSRHLYKEQDGKIACYARLLPPGVSFKEASIGRVMVHKEYRGRGLGHELMKEALRILSNEETAVKIQAQEYLNSFYTSYGFKNVSALYLEDGIPHIDMVKRMDEN</sequence>
<name>A0A7X2S6Y4_9BACI</name>
<evidence type="ECO:0000313" key="3">
    <source>
        <dbReference type="Proteomes" id="UP000434639"/>
    </source>
</evidence>
<dbReference type="Pfam" id="PF13673">
    <property type="entry name" value="Acetyltransf_10"/>
    <property type="match status" value="1"/>
</dbReference>
<evidence type="ECO:0000313" key="2">
    <source>
        <dbReference type="EMBL" id="MTH54356.1"/>
    </source>
</evidence>
<protein>
    <submittedName>
        <fullName evidence="2">GNAT family N-acetyltransferase</fullName>
    </submittedName>
</protein>
<dbReference type="PANTHER" id="PTHR13355:SF11">
    <property type="entry name" value="GLUCOSAMINE 6-PHOSPHATE N-ACETYLTRANSFERASE"/>
    <property type="match status" value="1"/>
</dbReference>
<accession>A0A7X2S6Y4</accession>